<evidence type="ECO:0000256" key="5">
    <source>
        <dbReference type="ARBA" id="ARBA00022692"/>
    </source>
</evidence>
<keyword evidence="10" id="KW-0472">Membrane</keyword>
<keyword evidence="9" id="KW-0496">Mitochondrion</keyword>
<evidence type="ECO:0000256" key="1">
    <source>
        <dbReference type="ARBA" id="ARBA00004434"/>
    </source>
</evidence>
<comment type="caution">
    <text evidence="12">The sequence shown here is derived from an EMBL/GenBank/DDBJ whole genome shotgun (WGS) entry which is preliminary data.</text>
</comment>
<dbReference type="OrthoDB" id="44067at2759"/>
<keyword evidence="13" id="KW-1185">Reference proteome</keyword>
<dbReference type="GO" id="GO:0005743">
    <property type="term" value="C:mitochondrial inner membrane"/>
    <property type="evidence" value="ECO:0007669"/>
    <property type="project" value="UniProtKB-SubCell"/>
</dbReference>
<gene>
    <name evidence="12" type="ORF">GOP47_0024133</name>
</gene>
<keyword evidence="7" id="KW-0249">Electron transport</keyword>
<keyword evidence="3" id="KW-0813">Transport</keyword>
<evidence type="ECO:0000256" key="10">
    <source>
        <dbReference type="ARBA" id="ARBA00023136"/>
    </source>
</evidence>
<accession>A0A9D4Z405</accession>
<dbReference type="Proteomes" id="UP000886520">
    <property type="component" value="Chromosome 23"/>
</dbReference>
<evidence type="ECO:0000256" key="8">
    <source>
        <dbReference type="ARBA" id="ARBA00022989"/>
    </source>
</evidence>
<evidence type="ECO:0000256" key="7">
    <source>
        <dbReference type="ARBA" id="ARBA00022982"/>
    </source>
</evidence>
<keyword evidence="8" id="KW-1133">Transmembrane helix</keyword>
<dbReference type="PANTHER" id="PTHR12980:SF0">
    <property type="entry name" value="CYTOCHROME B-C1 COMPLEX SUBUNIT 9"/>
    <property type="match status" value="1"/>
</dbReference>
<dbReference type="InterPro" id="IPR008027">
    <property type="entry name" value="QCR9"/>
</dbReference>
<comment type="similarity">
    <text evidence="2">Belongs to the UQCR10/QCR9 family.</text>
</comment>
<dbReference type="PANTHER" id="PTHR12980">
    <property type="entry name" value="UBIQUINOL-CYTOCHROME C REDUCTASE COMPLEX, SUBUNIT X"/>
    <property type="match status" value="1"/>
</dbReference>
<organism evidence="12 13">
    <name type="scientific">Adiantum capillus-veneris</name>
    <name type="common">Maidenhair fern</name>
    <dbReference type="NCBI Taxonomy" id="13818"/>
    <lineage>
        <taxon>Eukaryota</taxon>
        <taxon>Viridiplantae</taxon>
        <taxon>Streptophyta</taxon>
        <taxon>Embryophyta</taxon>
        <taxon>Tracheophyta</taxon>
        <taxon>Polypodiopsida</taxon>
        <taxon>Polypodiidae</taxon>
        <taxon>Polypodiales</taxon>
        <taxon>Pteridineae</taxon>
        <taxon>Pteridaceae</taxon>
        <taxon>Vittarioideae</taxon>
        <taxon>Adiantum</taxon>
    </lineage>
</organism>
<keyword evidence="6" id="KW-0999">Mitochondrion inner membrane</keyword>
<keyword evidence="4" id="KW-0679">Respiratory chain</keyword>
<evidence type="ECO:0000256" key="4">
    <source>
        <dbReference type="ARBA" id="ARBA00022660"/>
    </source>
</evidence>
<name>A0A9D4Z405_ADICA</name>
<evidence type="ECO:0000256" key="3">
    <source>
        <dbReference type="ARBA" id="ARBA00022448"/>
    </source>
</evidence>
<feature type="compositionally biased region" description="Basic residues" evidence="11">
    <location>
        <begin position="23"/>
        <end position="32"/>
    </location>
</feature>
<dbReference type="Gene3D" id="1.20.5.260">
    <property type="entry name" value="Cytochrome b-c1 complex subunit 9"/>
    <property type="match status" value="1"/>
</dbReference>
<comment type="subcellular location">
    <subcellularLocation>
        <location evidence="1">Mitochondrion inner membrane</location>
        <topology evidence="1">Single-pass membrane protein</topology>
    </subcellularLocation>
</comment>
<evidence type="ECO:0000313" key="12">
    <source>
        <dbReference type="EMBL" id="KAI5061628.1"/>
    </source>
</evidence>
<dbReference type="InterPro" id="IPR036656">
    <property type="entry name" value="QCR9_sf"/>
</dbReference>
<protein>
    <recommendedName>
        <fullName evidence="14">Cytochrome b-c1 complex subunit 9</fullName>
    </recommendedName>
</protein>
<evidence type="ECO:0008006" key="14">
    <source>
        <dbReference type="Google" id="ProtNLM"/>
    </source>
</evidence>
<dbReference type="EMBL" id="JABFUD020000023">
    <property type="protein sequence ID" value="KAI5061628.1"/>
    <property type="molecule type" value="Genomic_DNA"/>
</dbReference>
<evidence type="ECO:0000256" key="9">
    <source>
        <dbReference type="ARBA" id="ARBA00023128"/>
    </source>
</evidence>
<dbReference type="SUPFAM" id="SSF81514">
    <property type="entry name" value="Subunit X (non-heme 7 kDa protein) of cytochrome bc1 complex (Ubiquinol-cytochrome c reductase)"/>
    <property type="match status" value="1"/>
</dbReference>
<evidence type="ECO:0000256" key="6">
    <source>
        <dbReference type="ARBA" id="ARBA00022792"/>
    </source>
</evidence>
<keyword evidence="5" id="KW-0812">Transmembrane</keyword>
<dbReference type="GO" id="GO:0006122">
    <property type="term" value="P:mitochondrial electron transport, ubiquinol to cytochrome c"/>
    <property type="evidence" value="ECO:0007669"/>
    <property type="project" value="InterPro"/>
</dbReference>
<feature type="region of interest" description="Disordered" evidence="11">
    <location>
        <begin position="14"/>
        <end position="44"/>
    </location>
</feature>
<reference evidence="12" key="1">
    <citation type="submission" date="2021-01" db="EMBL/GenBank/DDBJ databases">
        <title>Adiantum capillus-veneris genome.</title>
        <authorList>
            <person name="Fang Y."/>
            <person name="Liao Q."/>
        </authorList>
    </citation>
    <scope>NUCLEOTIDE SEQUENCE</scope>
    <source>
        <strain evidence="12">H3</strain>
        <tissue evidence="12">Leaf</tissue>
    </source>
</reference>
<proteinExistence type="inferred from homology"/>
<evidence type="ECO:0000256" key="2">
    <source>
        <dbReference type="ARBA" id="ARBA00007856"/>
    </source>
</evidence>
<evidence type="ECO:0000313" key="13">
    <source>
        <dbReference type="Proteomes" id="UP000886520"/>
    </source>
</evidence>
<dbReference type="GO" id="GO:0045275">
    <property type="term" value="C:respiratory chain complex III"/>
    <property type="evidence" value="ECO:0007669"/>
    <property type="project" value="InterPro"/>
</dbReference>
<dbReference type="AlphaFoldDB" id="A0A9D4Z405"/>
<sequence length="113" mass="12867">MCVCVCVCVCVPEREREREREGSRRRRQRARHTGTPAQQTDMDAPKRIKPGALYAAYRLLTRRNSVYVSFIIVGALVGEKVLDSATNKLWLYNNQGKMYEDISVLGMKATGEE</sequence>
<dbReference type="Pfam" id="PF05365">
    <property type="entry name" value="UCR_UQCRX_QCR9"/>
    <property type="match status" value="1"/>
</dbReference>
<evidence type="ECO:0000256" key="11">
    <source>
        <dbReference type="SAM" id="MobiDB-lite"/>
    </source>
</evidence>